<dbReference type="Proteomes" id="UP000198790">
    <property type="component" value="Unassembled WGS sequence"/>
</dbReference>
<keyword evidence="2" id="KW-1185">Reference proteome</keyword>
<accession>A0A1I1CBT9</accession>
<dbReference type="OrthoDB" id="1448232at2"/>
<evidence type="ECO:0000313" key="2">
    <source>
        <dbReference type="Proteomes" id="UP000198790"/>
    </source>
</evidence>
<proteinExistence type="predicted"/>
<name>A0A1I1CBT9_9BACT</name>
<dbReference type="STRING" id="237018.SAMN04489723_12836"/>
<reference evidence="1 2" key="1">
    <citation type="submission" date="2016-10" db="EMBL/GenBank/DDBJ databases">
        <authorList>
            <person name="de Groot N.N."/>
        </authorList>
    </citation>
    <scope>NUCLEOTIDE SEQUENCE [LARGE SCALE GENOMIC DNA]</scope>
    <source>
        <strain evidence="1 2">DSM 23399</strain>
    </source>
</reference>
<protein>
    <submittedName>
        <fullName evidence="1">Uncharacterized protein</fullName>
    </submittedName>
</protein>
<organism evidence="1 2">
    <name type="scientific">Algoriphagus aquimarinus</name>
    <dbReference type="NCBI Taxonomy" id="237018"/>
    <lineage>
        <taxon>Bacteria</taxon>
        <taxon>Pseudomonadati</taxon>
        <taxon>Bacteroidota</taxon>
        <taxon>Cytophagia</taxon>
        <taxon>Cytophagales</taxon>
        <taxon>Cyclobacteriaceae</taxon>
        <taxon>Algoriphagus</taxon>
    </lineage>
</organism>
<dbReference type="RefSeq" id="WP_092901714.1">
    <property type="nucleotide sequence ID" value="NZ_FOKK01000028.1"/>
</dbReference>
<gene>
    <name evidence="1" type="ORF">SAMN04489723_12836</name>
</gene>
<dbReference type="EMBL" id="FOKK01000028">
    <property type="protein sequence ID" value="SFB60145.1"/>
    <property type="molecule type" value="Genomic_DNA"/>
</dbReference>
<evidence type="ECO:0000313" key="1">
    <source>
        <dbReference type="EMBL" id="SFB60145.1"/>
    </source>
</evidence>
<sequence length="75" mass="8531">MHTITLKVSESAYDQLMGLLKKISPKELEILDESFIALQEEVIADYQHAKKNASTSVSIEELEKELSVMLEKYDS</sequence>
<dbReference type="AlphaFoldDB" id="A0A1I1CBT9"/>